<dbReference type="InterPro" id="IPR053142">
    <property type="entry name" value="PchR_regulatory_protein"/>
</dbReference>
<keyword evidence="2" id="KW-0238">DNA-binding</keyword>
<dbReference type="Proteomes" id="UP000664807">
    <property type="component" value="Unassembled WGS sequence"/>
</dbReference>
<evidence type="ECO:0000313" key="6">
    <source>
        <dbReference type="Proteomes" id="UP000664807"/>
    </source>
</evidence>
<dbReference type="SUPFAM" id="SSF55785">
    <property type="entry name" value="PYP-like sensor domain (PAS domain)"/>
    <property type="match status" value="1"/>
</dbReference>
<keyword evidence="3" id="KW-0804">Transcription</keyword>
<dbReference type="InterPro" id="IPR018062">
    <property type="entry name" value="HTH_AraC-typ_CS"/>
</dbReference>
<evidence type="ECO:0000256" key="3">
    <source>
        <dbReference type="ARBA" id="ARBA00023163"/>
    </source>
</evidence>
<evidence type="ECO:0000256" key="1">
    <source>
        <dbReference type="ARBA" id="ARBA00023015"/>
    </source>
</evidence>
<evidence type="ECO:0000313" key="5">
    <source>
        <dbReference type="EMBL" id="MBO0341510.1"/>
    </source>
</evidence>
<keyword evidence="6" id="KW-1185">Reference proteome</keyword>
<sequence length="308" mass="35279">MPNNDDFRVKRIQRMLLEMARGNFFYSLEPTHKNDNVASLVVMLNMVNEEIRASFIHQGFANAHNTPQCIIQLSFLMDTYGTIEMVTNSTCSLLSTLPKEIIGKPITDFMTEGSQKVWAKKMVKHLKRERSETVQFLEFISKDGLLLGKDCHISVFRSLDGSGQKILLDTVFFSKGEPFGTELPKKTLKVTKGIKEPKVTLTPEDIEMIRDVHDMIINNLDRDLPLLKDLALQMGTNEYKLKYGFKQLYGTTIFRFLTHERLRKTKTLIQHSNLSLKEIAHLTGFKSAAHFSRAFRDKYGKSPSDLRG</sequence>
<dbReference type="PANTHER" id="PTHR47893">
    <property type="entry name" value="REGULATORY PROTEIN PCHR"/>
    <property type="match status" value="1"/>
</dbReference>
<dbReference type="InterPro" id="IPR020449">
    <property type="entry name" value="Tscrpt_reg_AraC-type_HTH"/>
</dbReference>
<dbReference type="CDD" id="cd00130">
    <property type="entry name" value="PAS"/>
    <property type="match status" value="1"/>
</dbReference>
<dbReference type="RefSeq" id="WP_207027340.1">
    <property type="nucleotide sequence ID" value="NZ_JAFLNM010000001.1"/>
</dbReference>
<dbReference type="InterPro" id="IPR009057">
    <property type="entry name" value="Homeodomain-like_sf"/>
</dbReference>
<dbReference type="PRINTS" id="PR00032">
    <property type="entry name" value="HTHARAC"/>
</dbReference>
<dbReference type="InterPro" id="IPR018060">
    <property type="entry name" value="HTH_AraC"/>
</dbReference>
<evidence type="ECO:0000259" key="4">
    <source>
        <dbReference type="PROSITE" id="PS01124"/>
    </source>
</evidence>
<dbReference type="InterPro" id="IPR000014">
    <property type="entry name" value="PAS"/>
</dbReference>
<dbReference type="Gene3D" id="3.30.450.20">
    <property type="entry name" value="PAS domain"/>
    <property type="match status" value="1"/>
</dbReference>
<evidence type="ECO:0000256" key="2">
    <source>
        <dbReference type="ARBA" id="ARBA00023125"/>
    </source>
</evidence>
<keyword evidence="1" id="KW-0805">Transcription regulation</keyword>
<dbReference type="SMART" id="SM00342">
    <property type="entry name" value="HTH_ARAC"/>
    <property type="match status" value="1"/>
</dbReference>
<dbReference type="PROSITE" id="PS00041">
    <property type="entry name" value="HTH_ARAC_FAMILY_1"/>
    <property type="match status" value="1"/>
</dbReference>
<reference evidence="5 6" key="1">
    <citation type="submission" date="2021-03" db="EMBL/GenBank/DDBJ databases">
        <title>Muricauda lutimaris sp. nov. and Muricauda ruestringensis sp. nov, two marine members of the Flavobacteriaceae isolated from deep sea sediments of Western Pacific.</title>
        <authorList>
            <person name="Zhao S."/>
            <person name="Liu R."/>
        </authorList>
    </citation>
    <scope>NUCLEOTIDE SEQUENCE [LARGE SCALE GENOMIC DNA]</scope>
    <source>
        <strain evidence="5 6">BC31-3-A3</strain>
    </source>
</reference>
<protein>
    <submittedName>
        <fullName evidence="5">Helix-turn-helix domain-containing protein</fullName>
    </submittedName>
</protein>
<dbReference type="PROSITE" id="PS01124">
    <property type="entry name" value="HTH_ARAC_FAMILY_2"/>
    <property type="match status" value="1"/>
</dbReference>
<dbReference type="SUPFAM" id="SSF46689">
    <property type="entry name" value="Homeodomain-like"/>
    <property type="match status" value="1"/>
</dbReference>
<dbReference type="EMBL" id="JAFLNM010000001">
    <property type="protein sequence ID" value="MBO0341510.1"/>
    <property type="molecule type" value="Genomic_DNA"/>
</dbReference>
<dbReference type="Pfam" id="PF12833">
    <property type="entry name" value="HTH_18"/>
    <property type="match status" value="1"/>
</dbReference>
<dbReference type="InterPro" id="IPR035965">
    <property type="entry name" value="PAS-like_dom_sf"/>
</dbReference>
<dbReference type="Gene3D" id="1.10.10.60">
    <property type="entry name" value="Homeodomain-like"/>
    <property type="match status" value="2"/>
</dbReference>
<feature type="domain" description="HTH araC/xylS-type" evidence="4">
    <location>
        <begin position="210"/>
        <end position="308"/>
    </location>
</feature>
<comment type="caution">
    <text evidence="5">The sequence shown here is derived from an EMBL/GenBank/DDBJ whole genome shotgun (WGS) entry which is preliminary data.</text>
</comment>
<accession>A0ABS3FEC4</accession>
<proteinExistence type="predicted"/>
<dbReference type="PANTHER" id="PTHR47893:SF1">
    <property type="entry name" value="REGULATORY PROTEIN PCHR"/>
    <property type="match status" value="1"/>
</dbReference>
<gene>
    <name evidence="5" type="ORF">J0654_07625</name>
</gene>
<organism evidence="5 6">
    <name type="scientific">Flagellimonas profundi</name>
    <dbReference type="NCBI Taxonomy" id="2915620"/>
    <lineage>
        <taxon>Bacteria</taxon>
        <taxon>Pseudomonadati</taxon>
        <taxon>Bacteroidota</taxon>
        <taxon>Flavobacteriia</taxon>
        <taxon>Flavobacteriales</taxon>
        <taxon>Flavobacteriaceae</taxon>
        <taxon>Flagellimonas</taxon>
    </lineage>
</organism>
<name>A0ABS3FEC4_9FLAO</name>